<dbReference type="EMBL" id="ADVG01000001">
    <property type="protein sequence ID" value="EFH90299.1"/>
    <property type="molecule type" value="Genomic_DNA"/>
</dbReference>
<dbReference type="AlphaFoldDB" id="D6TEC6"/>
<dbReference type="STRING" id="485913.Krac_11915"/>
<gene>
    <name evidence="1" type="ORF">Krac_11915</name>
</gene>
<dbReference type="InParanoid" id="D6TEC6"/>
<comment type="caution">
    <text evidence="1">The sequence shown here is derived from an EMBL/GenBank/DDBJ whole genome shotgun (WGS) entry which is preliminary data.</text>
</comment>
<keyword evidence="2" id="KW-1185">Reference proteome</keyword>
<name>D6TEC6_KTERA</name>
<organism evidence="1 2">
    <name type="scientific">Ktedonobacter racemifer DSM 44963</name>
    <dbReference type="NCBI Taxonomy" id="485913"/>
    <lineage>
        <taxon>Bacteria</taxon>
        <taxon>Bacillati</taxon>
        <taxon>Chloroflexota</taxon>
        <taxon>Ktedonobacteria</taxon>
        <taxon>Ktedonobacterales</taxon>
        <taxon>Ktedonobacteraceae</taxon>
        <taxon>Ktedonobacter</taxon>
    </lineage>
</organism>
<dbReference type="Proteomes" id="UP000004508">
    <property type="component" value="Unassembled WGS sequence"/>
</dbReference>
<proteinExistence type="predicted"/>
<protein>
    <submittedName>
        <fullName evidence="1">Uncharacterized protein</fullName>
    </submittedName>
</protein>
<accession>D6TEC6</accession>
<reference evidence="1 2" key="1">
    <citation type="journal article" date="2011" name="Stand. Genomic Sci.">
        <title>Non-contiguous finished genome sequence and contextual data of the filamentous soil bacterium Ktedonobacter racemifer type strain (SOSP1-21).</title>
        <authorList>
            <person name="Chang Y.J."/>
            <person name="Land M."/>
            <person name="Hauser L."/>
            <person name="Chertkov O."/>
            <person name="Del Rio T.G."/>
            <person name="Nolan M."/>
            <person name="Copeland A."/>
            <person name="Tice H."/>
            <person name="Cheng J.F."/>
            <person name="Lucas S."/>
            <person name="Han C."/>
            <person name="Goodwin L."/>
            <person name="Pitluck S."/>
            <person name="Ivanova N."/>
            <person name="Ovchinikova G."/>
            <person name="Pati A."/>
            <person name="Chen A."/>
            <person name="Palaniappan K."/>
            <person name="Mavromatis K."/>
            <person name="Liolios K."/>
            <person name="Brettin T."/>
            <person name="Fiebig A."/>
            <person name="Rohde M."/>
            <person name="Abt B."/>
            <person name="Goker M."/>
            <person name="Detter J.C."/>
            <person name="Woyke T."/>
            <person name="Bristow J."/>
            <person name="Eisen J.A."/>
            <person name="Markowitz V."/>
            <person name="Hugenholtz P."/>
            <person name="Kyrpides N.C."/>
            <person name="Klenk H.P."/>
            <person name="Lapidus A."/>
        </authorList>
    </citation>
    <scope>NUCLEOTIDE SEQUENCE [LARGE SCALE GENOMIC DNA]</scope>
    <source>
        <strain evidence="2">DSM 44963</strain>
    </source>
</reference>
<evidence type="ECO:0000313" key="2">
    <source>
        <dbReference type="Proteomes" id="UP000004508"/>
    </source>
</evidence>
<evidence type="ECO:0000313" key="1">
    <source>
        <dbReference type="EMBL" id="EFH90299.1"/>
    </source>
</evidence>
<sequence>MPAFSAMGKRCSMSKDHFDASLGLAFSLSVFERYRKNGLLQAELYHVPGVRGRCTGYIQLVEGKVTSCYVKARSGEHYPMALSTLTTVDNEKGPFEWKLISLPAPPSSTPPTSQFNAPPRQEHSAPIPRIVAPLDMTTLHSWTDQHKLMLTTVYRAIDGQRNVEEIKRELPLRPEVTEEAIRVLLALKVITII</sequence>